<organism evidence="1 2">
    <name type="scientific">Streptomyces beijiangensis</name>
    <dbReference type="NCBI Taxonomy" id="163361"/>
    <lineage>
        <taxon>Bacteria</taxon>
        <taxon>Bacillati</taxon>
        <taxon>Actinomycetota</taxon>
        <taxon>Actinomycetes</taxon>
        <taxon>Kitasatosporales</taxon>
        <taxon>Streptomycetaceae</taxon>
        <taxon>Streptomyces</taxon>
    </lineage>
</organism>
<dbReference type="InterPro" id="IPR036291">
    <property type="entry name" value="NAD(P)-bd_dom_sf"/>
</dbReference>
<gene>
    <name evidence="1" type="ORF">J0695_40790</name>
</gene>
<accession>A0A939FG95</accession>
<dbReference type="AlphaFoldDB" id="A0A939FG95"/>
<dbReference type="Proteomes" id="UP000664167">
    <property type="component" value="Unassembled WGS sequence"/>
</dbReference>
<reference evidence="1" key="1">
    <citation type="submission" date="2021-03" db="EMBL/GenBank/DDBJ databases">
        <title>Streptomyces poriferae sp. nov., a novel marine sponge-derived Actinobacteria species with anti-MRSA activity.</title>
        <authorList>
            <person name="Sandoval-Powers M."/>
            <person name="Kralova S."/>
            <person name="Nguyen G.-S."/>
            <person name="Fawwal D."/>
            <person name="Degnes K."/>
            <person name="Klinkenberg G."/>
            <person name="Sletta H."/>
            <person name="Wentzel A."/>
            <person name="Liles M.R."/>
        </authorList>
    </citation>
    <scope>NUCLEOTIDE SEQUENCE</scope>
    <source>
        <strain evidence="1">DSM 41794</strain>
    </source>
</reference>
<evidence type="ECO:0000313" key="2">
    <source>
        <dbReference type="Proteomes" id="UP000664167"/>
    </source>
</evidence>
<dbReference type="EMBL" id="JAFLRJ010001115">
    <property type="protein sequence ID" value="MBO0518017.1"/>
    <property type="molecule type" value="Genomic_DNA"/>
</dbReference>
<evidence type="ECO:0000313" key="1">
    <source>
        <dbReference type="EMBL" id="MBO0518017.1"/>
    </source>
</evidence>
<feature type="non-terminal residue" evidence="1">
    <location>
        <position position="1"/>
    </location>
</feature>
<proteinExistence type="predicted"/>
<comment type="caution">
    <text evidence="1">The sequence shown here is derived from an EMBL/GenBank/DDBJ whole genome shotgun (WGS) entry which is preliminary data.</text>
</comment>
<sequence>AGALARAHGGPDPVVTGGYRLGDVRHITASSERLTAELGWKPEVGFDEGMAEFARSGLRGG</sequence>
<protein>
    <submittedName>
        <fullName evidence="1">NAD-dependent dehydratase</fullName>
    </submittedName>
</protein>
<dbReference type="SUPFAM" id="SSF51735">
    <property type="entry name" value="NAD(P)-binding Rossmann-fold domains"/>
    <property type="match status" value="1"/>
</dbReference>
<dbReference type="Gene3D" id="3.90.25.10">
    <property type="entry name" value="UDP-galactose 4-epimerase, domain 1"/>
    <property type="match status" value="1"/>
</dbReference>
<name>A0A939FG95_9ACTN</name>
<keyword evidence="2" id="KW-1185">Reference proteome</keyword>